<gene>
    <name evidence="1" type="ORF">SHP0103</name>
</gene>
<dbReference type="AlphaFoldDB" id="A0A023UFG9"/>
<protein>
    <submittedName>
        <fullName evidence="1">Uncharacterized protein</fullName>
    </submittedName>
</protein>
<reference evidence="1" key="1">
    <citation type="submission" date="2013-03" db="EMBL/GenBank/DDBJ databases">
        <authorList>
            <person name="Borui P."/>
            <person name="Yunsong Y."/>
        </authorList>
    </citation>
    <scope>NUCLEOTIDE SEQUENCE</scope>
    <source>
        <strain evidence="1">SH32</strain>
    </source>
</reference>
<evidence type="ECO:0000313" key="1">
    <source>
        <dbReference type="EMBL" id="AHX99812.1"/>
    </source>
</evidence>
<proteinExistence type="predicted"/>
<reference evidence="1" key="2">
    <citation type="journal article" date="2014" name="PLoS ONE">
        <title>Characterization of the staphylococcal cassette chromosome composite island of Staphylococcus haemolyticus SH32, a methicillin-resistant clinical isolate from China.</title>
        <authorList>
            <person name="Yu D."/>
            <person name="Pi B."/>
            <person name="Chen Y."/>
            <person name="Wang Y."/>
            <person name="Ruan Z."/>
            <person name="Otto M."/>
            <person name="Yu Y."/>
        </authorList>
    </citation>
    <scope>NUCLEOTIDE SEQUENCE</scope>
    <source>
        <strain evidence="1">SH32</strain>
    </source>
</reference>
<organism evidence="1">
    <name type="scientific">Staphylococcus haemolyticus</name>
    <dbReference type="NCBI Taxonomy" id="1283"/>
    <lineage>
        <taxon>Bacteria</taxon>
        <taxon>Bacillati</taxon>
        <taxon>Bacillota</taxon>
        <taxon>Bacilli</taxon>
        <taxon>Bacillales</taxon>
        <taxon>Staphylococcaceae</taxon>
        <taxon>Staphylococcus</taxon>
    </lineage>
</organism>
<accession>A0A023UFG9</accession>
<sequence>MMGKSEKISLLEKVQDGLVDKTGAKPKLPTTITDLNQETLEVYRIPLKFLYYNDRNGRIASVISRVSDDIKVAYEFEDNNYNKSIENMIYEANTSALKNTKKSIKDKGQQVFGYVLDDGRVIDGNRRFTALRQLEQETGNTFYFEAVILPFTYDKKTDRAKIKQLELAIQMGIEGKQDYDKVDEAVDIYQTIEVEKLMTVADYANESNKTKKTIEKQLGSAKLIRKFLDFINAQENSYYIIKDAGIYSLFEEAVPKLDKAYPKGGPSLEDAIEKFFSFVLLQIQSGTSTRAYAGRDYFENIVFSNEGSHQFNTETEDAIDGLRDKLEEKRVESTADLKSTLSQSIPELREVSSSYNKVVSKSKRNANVESFIENVKSMSESLNDMEKGNGLPSSLNFEQFNLKQLKEIREMLIKINNCSRELIDIYENEI</sequence>
<dbReference type="EMBL" id="KF006347">
    <property type="protein sequence ID" value="AHX99812.1"/>
    <property type="molecule type" value="Genomic_DNA"/>
</dbReference>
<name>A0A023UFG9_STAHA</name>